<dbReference type="EMBL" id="GFPF01001450">
    <property type="protein sequence ID" value="MAA12596.1"/>
    <property type="molecule type" value="Transcribed_RNA"/>
</dbReference>
<proteinExistence type="predicted"/>
<accession>A0A224Y4W5</accession>
<dbReference type="AlphaFoldDB" id="A0A224Y4W5"/>
<organism evidence="1">
    <name type="scientific">Rhipicephalus zambeziensis</name>
    <dbReference type="NCBI Taxonomy" id="60191"/>
    <lineage>
        <taxon>Eukaryota</taxon>
        <taxon>Metazoa</taxon>
        <taxon>Ecdysozoa</taxon>
        <taxon>Arthropoda</taxon>
        <taxon>Chelicerata</taxon>
        <taxon>Arachnida</taxon>
        <taxon>Acari</taxon>
        <taxon>Parasitiformes</taxon>
        <taxon>Ixodida</taxon>
        <taxon>Ixodoidea</taxon>
        <taxon>Ixodidae</taxon>
        <taxon>Rhipicephalinae</taxon>
        <taxon>Rhipicephalus</taxon>
        <taxon>Rhipicephalus</taxon>
    </lineage>
</organism>
<reference evidence="1" key="1">
    <citation type="journal article" date="2017" name="Parasit. Vectors">
        <title>Sialotranscriptomics of Rhipicephalus zambeziensis reveals intricate expression profiles of secretory proteins and suggests tight temporal transcriptional regulation during blood-feeding.</title>
        <authorList>
            <person name="de Castro M.H."/>
            <person name="de Klerk D."/>
            <person name="Pienaar R."/>
            <person name="Rees D.J.G."/>
            <person name="Mans B.J."/>
        </authorList>
    </citation>
    <scope>NUCLEOTIDE SEQUENCE</scope>
    <source>
        <tissue evidence="1">Salivary glands</tissue>
    </source>
</reference>
<protein>
    <submittedName>
        <fullName evidence="1">Uncharacterized protein</fullName>
    </submittedName>
</protein>
<evidence type="ECO:0000313" key="1">
    <source>
        <dbReference type="EMBL" id="MAA12596.1"/>
    </source>
</evidence>
<sequence>MAEEWRGICRCVSQCRFVSRVALPAPHKIAQTYVIWYVSISVHGNMTVATLVSSITQFVLIKLFLETICSQIHDVGKVQIQTRPDKLCWDGTNNYLCHEYASILERLPWGRCGRSQVPTPQIGEDEEMSTVGMCNTTLLHIAMPDCLPFFFIGAYVKHISNTISTQYQPNAGIPISYVAITPLLFIAKNAF</sequence>
<name>A0A224Y4W5_9ACAR</name>